<accession>A0A2Z4AKN2</accession>
<reference evidence="3 4" key="1">
    <citation type="submission" date="2018-06" db="EMBL/GenBank/DDBJ databases">
        <title>Draft Genome Sequence of a Novel Marine Bacterium Related to the Verrucomicrobia.</title>
        <authorList>
            <person name="Vosseberg J."/>
            <person name="Martijn J."/>
            <person name="Ettema T.J.G."/>
        </authorList>
    </citation>
    <scope>NUCLEOTIDE SEQUENCE [LARGE SCALE GENOMIC DNA]</scope>
    <source>
        <strain evidence="3">TARA_B100001123</strain>
    </source>
</reference>
<dbReference type="PANTHER" id="PTHR43377">
    <property type="entry name" value="BILIVERDIN REDUCTASE A"/>
    <property type="match status" value="1"/>
</dbReference>
<dbReference type="GO" id="GO:0000166">
    <property type="term" value="F:nucleotide binding"/>
    <property type="evidence" value="ECO:0007669"/>
    <property type="project" value="InterPro"/>
</dbReference>
<dbReference type="EMBL" id="CP029803">
    <property type="protein sequence ID" value="AWT60887.1"/>
    <property type="molecule type" value="Genomic_DNA"/>
</dbReference>
<dbReference type="GO" id="GO:0016491">
    <property type="term" value="F:oxidoreductase activity"/>
    <property type="evidence" value="ECO:0007669"/>
    <property type="project" value="UniProtKB-KW"/>
</dbReference>
<name>A0A2Z4AKN2_9BACT</name>
<dbReference type="Proteomes" id="UP000247465">
    <property type="component" value="Chromosome"/>
</dbReference>
<dbReference type="SUPFAM" id="SSF55347">
    <property type="entry name" value="Glyceraldehyde-3-phosphate dehydrogenase-like, C-terminal domain"/>
    <property type="match status" value="1"/>
</dbReference>
<dbReference type="Gene3D" id="3.40.50.720">
    <property type="entry name" value="NAD(P)-binding Rossmann-like Domain"/>
    <property type="match status" value="1"/>
</dbReference>
<sequence length="333" mass="36851">MNSEKPHKVLVIGCGSIGERHLRCFLSTGRAAVTGCDVNEELLAQINKNYNTPVTTDWELALQDPTTTAAVVATPANLHVEMATMIMEAGKHVLIEKPLSVGMEGTEGLIELRDRQGLVAAVGYVHRSIPTLRSIQSFLGSGEFGDILLLTITCGQDFAHYRPAYREIYFADHKKGGGAIQDGITHLINWIEWITGPIETVYCDAAHQLLEGVEVEDTVNILARSGKTLINCSYNLFQAPNEYRVWIHCERGSVMGDVQNQKWGTLASGEENWNWRDANHGERDILFVTQANDFLDQIEGRSTQLSSLEEGIQTLRVNLASLESSRSGTQVRI</sequence>
<keyword evidence="3" id="KW-0560">Oxidoreductase</keyword>
<dbReference type="Pfam" id="PF22725">
    <property type="entry name" value="GFO_IDH_MocA_C3"/>
    <property type="match status" value="1"/>
</dbReference>
<feature type="domain" description="GFO/IDH/MocA-like oxidoreductase" evidence="2">
    <location>
        <begin position="134"/>
        <end position="254"/>
    </location>
</feature>
<protein>
    <submittedName>
        <fullName evidence="3">4,5-dihydroxyphthalate dehydrogenase</fullName>
        <ecNumber evidence="3">1.-.-.-</ecNumber>
    </submittedName>
</protein>
<dbReference type="Pfam" id="PF01408">
    <property type="entry name" value="GFO_IDH_MocA"/>
    <property type="match status" value="1"/>
</dbReference>
<evidence type="ECO:0000313" key="3">
    <source>
        <dbReference type="EMBL" id="AWT60887.1"/>
    </source>
</evidence>
<evidence type="ECO:0000259" key="2">
    <source>
        <dbReference type="Pfam" id="PF22725"/>
    </source>
</evidence>
<organism evidence="3 4">
    <name type="scientific">Candidatus Moanibacter tarae</name>
    <dbReference type="NCBI Taxonomy" id="2200854"/>
    <lineage>
        <taxon>Bacteria</taxon>
        <taxon>Pseudomonadati</taxon>
        <taxon>Verrucomicrobiota</taxon>
        <taxon>Opitutia</taxon>
        <taxon>Puniceicoccales</taxon>
        <taxon>Puniceicoccales incertae sedis</taxon>
        <taxon>Candidatus Moanibacter</taxon>
    </lineage>
</organism>
<feature type="domain" description="Gfo/Idh/MocA-like oxidoreductase N-terminal" evidence="1">
    <location>
        <begin position="8"/>
        <end position="124"/>
    </location>
</feature>
<dbReference type="EC" id="1.-.-.-" evidence="3"/>
<proteinExistence type="predicted"/>
<dbReference type="KEGG" id="mtar:DF168_02112"/>
<dbReference type="SUPFAM" id="SSF51735">
    <property type="entry name" value="NAD(P)-binding Rossmann-fold domains"/>
    <property type="match status" value="1"/>
</dbReference>
<dbReference type="InterPro" id="IPR051450">
    <property type="entry name" value="Gfo/Idh/MocA_Oxidoreductases"/>
</dbReference>
<dbReference type="InterPro" id="IPR036291">
    <property type="entry name" value="NAD(P)-bd_dom_sf"/>
</dbReference>
<dbReference type="InterPro" id="IPR055170">
    <property type="entry name" value="GFO_IDH_MocA-like_dom"/>
</dbReference>
<dbReference type="Gene3D" id="3.30.360.10">
    <property type="entry name" value="Dihydrodipicolinate Reductase, domain 2"/>
    <property type="match status" value="1"/>
</dbReference>
<dbReference type="AlphaFoldDB" id="A0A2Z4AKN2"/>
<evidence type="ECO:0000313" key="4">
    <source>
        <dbReference type="Proteomes" id="UP000247465"/>
    </source>
</evidence>
<dbReference type="InterPro" id="IPR000683">
    <property type="entry name" value="Gfo/Idh/MocA-like_OxRdtase_N"/>
</dbReference>
<evidence type="ECO:0000259" key="1">
    <source>
        <dbReference type="Pfam" id="PF01408"/>
    </source>
</evidence>
<dbReference type="PANTHER" id="PTHR43377:SF1">
    <property type="entry name" value="BILIVERDIN REDUCTASE A"/>
    <property type="match status" value="1"/>
</dbReference>
<gene>
    <name evidence="3" type="primary">pht4_5</name>
    <name evidence="3" type="ORF">DF168_02112</name>
</gene>